<organism evidence="8 9">
    <name type="scientific">Solilutibacter silvestris</name>
    <dbReference type="NCBI Taxonomy" id="1645665"/>
    <lineage>
        <taxon>Bacteria</taxon>
        <taxon>Pseudomonadati</taxon>
        <taxon>Pseudomonadota</taxon>
        <taxon>Gammaproteobacteria</taxon>
        <taxon>Lysobacterales</taxon>
        <taxon>Lysobacteraceae</taxon>
        <taxon>Solilutibacter</taxon>
    </lineage>
</organism>
<dbReference type="SUPFAM" id="SSF48452">
    <property type="entry name" value="TPR-like"/>
    <property type="match status" value="1"/>
</dbReference>
<dbReference type="EMBL" id="NPZB01000002">
    <property type="protein sequence ID" value="PNS08238.1"/>
    <property type="molecule type" value="Genomic_DNA"/>
</dbReference>
<evidence type="ECO:0000256" key="2">
    <source>
        <dbReference type="ARBA" id="ARBA00022748"/>
    </source>
</evidence>
<gene>
    <name evidence="8" type="ORF">Lysil_2414</name>
</gene>
<evidence type="ECO:0000259" key="7">
    <source>
        <dbReference type="Pfam" id="PF23914"/>
    </source>
</evidence>
<keyword evidence="5" id="KW-0812">Transmembrane</keyword>
<dbReference type="GO" id="GO:0017004">
    <property type="term" value="P:cytochrome complex assembly"/>
    <property type="evidence" value="ECO:0007669"/>
    <property type="project" value="UniProtKB-KW"/>
</dbReference>
<evidence type="ECO:0000256" key="3">
    <source>
        <dbReference type="ARBA" id="ARBA00022803"/>
    </source>
</evidence>
<feature type="transmembrane region" description="Helical" evidence="5">
    <location>
        <begin position="27"/>
        <end position="49"/>
    </location>
</feature>
<dbReference type="PROSITE" id="PS50005">
    <property type="entry name" value="TPR"/>
    <property type="match status" value="1"/>
</dbReference>
<feature type="domain" description="Cytochrome c-type biogenesis protein H Ig-like" evidence="6">
    <location>
        <begin position="221"/>
        <end position="326"/>
    </location>
</feature>
<proteinExistence type="predicted"/>
<accession>A0A2K1PZM0</accession>
<dbReference type="PANTHER" id="PTHR47870">
    <property type="entry name" value="CYTOCHROME C-TYPE BIOGENESIS PROTEIN CCMH"/>
    <property type="match status" value="1"/>
</dbReference>
<keyword evidence="9" id="KW-1185">Reference proteome</keyword>
<dbReference type="InterPro" id="IPR056412">
    <property type="entry name" value="Ig_CycH"/>
</dbReference>
<dbReference type="Pfam" id="PF23892">
    <property type="entry name" value="Ig_CycH"/>
    <property type="match status" value="1"/>
</dbReference>
<evidence type="ECO:0000313" key="9">
    <source>
        <dbReference type="Proteomes" id="UP000236220"/>
    </source>
</evidence>
<evidence type="ECO:0000259" key="6">
    <source>
        <dbReference type="Pfam" id="PF23892"/>
    </source>
</evidence>
<feature type="domain" description="Cytochrome c-type biogenesis protein H TPR" evidence="7">
    <location>
        <begin position="72"/>
        <end position="189"/>
    </location>
</feature>
<dbReference type="GO" id="GO:0005886">
    <property type="term" value="C:plasma membrane"/>
    <property type="evidence" value="ECO:0007669"/>
    <property type="project" value="TreeGrafter"/>
</dbReference>
<keyword evidence="1" id="KW-0677">Repeat</keyword>
<dbReference type="AlphaFoldDB" id="A0A2K1PZM0"/>
<comment type="caution">
    <text evidence="8">The sequence shown here is derived from an EMBL/GenBank/DDBJ whole genome shotgun (WGS) entry which is preliminary data.</text>
</comment>
<evidence type="ECO:0000256" key="4">
    <source>
        <dbReference type="PROSITE-ProRule" id="PRU00339"/>
    </source>
</evidence>
<dbReference type="PANTHER" id="PTHR47870:SF1">
    <property type="entry name" value="CYTOCHROME C-TYPE BIOGENESIS PROTEIN CCMH"/>
    <property type="match status" value="1"/>
</dbReference>
<dbReference type="Proteomes" id="UP000236220">
    <property type="component" value="Unassembled WGS sequence"/>
</dbReference>
<name>A0A2K1PZM0_9GAMM</name>
<keyword evidence="3 4" id="KW-0802">TPR repeat</keyword>
<dbReference type="Pfam" id="PF23914">
    <property type="entry name" value="TPR_CcmH_CycH"/>
    <property type="match status" value="1"/>
</dbReference>
<keyword evidence="2" id="KW-0201">Cytochrome c-type biogenesis</keyword>
<keyword evidence="5" id="KW-0472">Membrane</keyword>
<dbReference type="InterPro" id="IPR011990">
    <property type="entry name" value="TPR-like_helical_dom_sf"/>
</dbReference>
<evidence type="ECO:0000256" key="1">
    <source>
        <dbReference type="ARBA" id="ARBA00022737"/>
    </source>
</evidence>
<dbReference type="InterPro" id="IPR056413">
    <property type="entry name" value="TPR_CcmH_CycH"/>
</dbReference>
<keyword evidence="5" id="KW-1133">Transmembrane helix</keyword>
<evidence type="ECO:0000313" key="8">
    <source>
        <dbReference type="EMBL" id="PNS08238.1"/>
    </source>
</evidence>
<sequence length="330" mass="35081">MKLFLVITIVASLLLLAFVLRPLWSRARPLAIALGGSGIFIALALYWILGTPLALDPAMRRAPATIDEAAAQLQARLALDPTNADAWRVLAQTYAAQGRHDKAADAASRAATLKPNDPDILVAAAEARALAAPEHRFDAQGLAWLDAAIARNPHQQRALWFKGIALRQAGRDADAVAVWESLLPLVDAKAAAVLGVQIDAARVAAKLPPRDHANPPAANGVQVRVAIDPGVDLGKLDPSTPVFVIARQIGGPPMPVAVEKHMLSELPLTLTLDDRDSPMPTARLSTMKTVEMLARISRSGSATRGDGDIETAPVRVDLPARVPVELHFGK</sequence>
<feature type="repeat" description="TPR" evidence="4">
    <location>
        <begin position="84"/>
        <end position="117"/>
    </location>
</feature>
<dbReference type="RefSeq" id="WP_240600570.1">
    <property type="nucleotide sequence ID" value="NZ_NPZB01000002.1"/>
</dbReference>
<evidence type="ECO:0000256" key="5">
    <source>
        <dbReference type="SAM" id="Phobius"/>
    </source>
</evidence>
<dbReference type="Gene3D" id="1.25.40.10">
    <property type="entry name" value="Tetratricopeptide repeat domain"/>
    <property type="match status" value="1"/>
</dbReference>
<protein>
    <submittedName>
        <fullName evidence="8">Tetratricopeptide repeat</fullName>
    </submittedName>
</protein>
<dbReference type="InterPro" id="IPR019734">
    <property type="entry name" value="TPR_rpt"/>
</dbReference>
<reference evidence="8 9" key="1">
    <citation type="submission" date="2017-08" db="EMBL/GenBank/DDBJ databases">
        <title>Lysobacter sylvestris genome.</title>
        <authorList>
            <person name="Zhang D.-C."/>
            <person name="Albuquerque L."/>
            <person name="Franca L."/>
            <person name="Froufe H.J.C."/>
            <person name="Barroso C."/>
            <person name="Egas C."/>
            <person name="Da Costa M."/>
            <person name="Margesin R."/>
        </authorList>
    </citation>
    <scope>NUCLEOTIDE SEQUENCE [LARGE SCALE GENOMIC DNA]</scope>
    <source>
        <strain evidence="8 9">AM20-91</strain>
    </source>
</reference>
<dbReference type="InterPro" id="IPR051263">
    <property type="entry name" value="C-type_cytochrome_biogenesis"/>
</dbReference>
<dbReference type="SMART" id="SM00028">
    <property type="entry name" value="TPR"/>
    <property type="match status" value="1"/>
</dbReference>